<organism evidence="8 9">
    <name type="scientific">Lentinus tigrinus ALCF2SS1-6</name>
    <dbReference type="NCBI Taxonomy" id="1328759"/>
    <lineage>
        <taxon>Eukaryota</taxon>
        <taxon>Fungi</taxon>
        <taxon>Dikarya</taxon>
        <taxon>Basidiomycota</taxon>
        <taxon>Agaricomycotina</taxon>
        <taxon>Agaricomycetes</taxon>
        <taxon>Polyporales</taxon>
        <taxon>Polyporaceae</taxon>
        <taxon>Lentinus</taxon>
    </lineage>
</organism>
<evidence type="ECO:0000256" key="2">
    <source>
        <dbReference type="ARBA" id="ARBA00022801"/>
    </source>
</evidence>
<evidence type="ECO:0000256" key="4">
    <source>
        <dbReference type="RuleBase" id="RU361153"/>
    </source>
</evidence>
<accession>A0A5C2S5M1</accession>
<dbReference type="GO" id="GO:0009986">
    <property type="term" value="C:cell surface"/>
    <property type="evidence" value="ECO:0007669"/>
    <property type="project" value="TreeGrafter"/>
</dbReference>
<comment type="similarity">
    <text evidence="1 4">Belongs to the glycosyl hydrolase 5 (cellulase A) family.</text>
</comment>
<dbReference type="GO" id="GO:0009251">
    <property type="term" value="P:glucan catabolic process"/>
    <property type="evidence" value="ECO:0007669"/>
    <property type="project" value="TreeGrafter"/>
</dbReference>
<dbReference type="InterPro" id="IPR001547">
    <property type="entry name" value="Glyco_hydro_5"/>
</dbReference>
<sequence>MRPSIAAAVGTLAAAVLPRVMAGMPDKMYGVNLGGWLLIEPWIIPQEWVDMGGDWNCTDCATCIGSEFSLVEAYPDTADEKFEKHWSTWFTQSDVDALSEVGINTIRIPLGYWIVERLVNRKTEFFPRGGISHLKRGAKMLKDAGMNVILDHHALPGVQTSDQAFAGQCTKDVEFYTPYNYQRALVWTAVMTAVSHLDPDFSAVFAIQAVNEPIMDATLTPGYGEFQKQFVQTLRAMEYILGIGSPEFDLDIDVDLSASASNVTATISATIGGLSVLDLNVKTAILSSIPILVELSEKLDFRLDFLHSKTREPLVANFMDVSWQYNNPANPADAAIGPMGYDNHLYYNFGGVTDQNEKAYMIHICNLQRLQNDAAKGNSPLWFGEWAISTGFNATDEFLYKWADAQKHTYSQGQGWLFWNFKIEISELAGDQAREWSYLEGVRRGYFTKDPAALHDPDVCAPYVGKTYTSTTAVVASSTTSTSASATDSTVSASTTAASSSVTEVTTVSSSGAASTTTPAATSSDSGSITATSTTAVTSVSSSSVAVSTTTVTASAMLSLA</sequence>
<dbReference type="Gene3D" id="3.20.20.80">
    <property type="entry name" value="Glycosidases"/>
    <property type="match status" value="2"/>
</dbReference>
<evidence type="ECO:0000256" key="5">
    <source>
        <dbReference type="SAM" id="MobiDB-lite"/>
    </source>
</evidence>
<dbReference type="InterPro" id="IPR017853">
    <property type="entry name" value="GH"/>
</dbReference>
<gene>
    <name evidence="8" type="ORF">L227DRAFT_576605</name>
</gene>
<reference evidence="8" key="1">
    <citation type="journal article" date="2018" name="Genome Biol. Evol.">
        <title>Genomics and development of Lentinus tigrinus, a white-rot wood-decaying mushroom with dimorphic fruiting bodies.</title>
        <authorList>
            <person name="Wu B."/>
            <person name="Xu Z."/>
            <person name="Knudson A."/>
            <person name="Carlson A."/>
            <person name="Chen N."/>
            <person name="Kovaka S."/>
            <person name="LaButti K."/>
            <person name="Lipzen A."/>
            <person name="Pennachio C."/>
            <person name="Riley R."/>
            <person name="Schakwitz W."/>
            <person name="Umezawa K."/>
            <person name="Ohm R.A."/>
            <person name="Grigoriev I.V."/>
            <person name="Nagy L.G."/>
            <person name="Gibbons J."/>
            <person name="Hibbett D."/>
        </authorList>
    </citation>
    <scope>NUCLEOTIDE SEQUENCE [LARGE SCALE GENOMIC DNA]</scope>
    <source>
        <strain evidence="8">ALCF2SS1-6</strain>
    </source>
</reference>
<feature type="chain" id="PRO_5023080745" evidence="6">
    <location>
        <begin position="23"/>
        <end position="561"/>
    </location>
</feature>
<proteinExistence type="inferred from homology"/>
<dbReference type="Pfam" id="PF00150">
    <property type="entry name" value="Cellulase"/>
    <property type="match status" value="1"/>
</dbReference>
<keyword evidence="6" id="KW-0732">Signal</keyword>
<dbReference type="EMBL" id="ML122272">
    <property type="protein sequence ID" value="RPD58961.1"/>
    <property type="molecule type" value="Genomic_DNA"/>
</dbReference>
<evidence type="ECO:0000256" key="6">
    <source>
        <dbReference type="SAM" id="SignalP"/>
    </source>
</evidence>
<evidence type="ECO:0000259" key="7">
    <source>
        <dbReference type="Pfam" id="PF00150"/>
    </source>
</evidence>
<dbReference type="STRING" id="1328759.A0A5C2S5M1"/>
<feature type="region of interest" description="Disordered" evidence="5">
    <location>
        <begin position="508"/>
        <end position="529"/>
    </location>
</feature>
<evidence type="ECO:0000256" key="3">
    <source>
        <dbReference type="ARBA" id="ARBA00023295"/>
    </source>
</evidence>
<evidence type="ECO:0000313" key="9">
    <source>
        <dbReference type="Proteomes" id="UP000313359"/>
    </source>
</evidence>
<evidence type="ECO:0000256" key="1">
    <source>
        <dbReference type="ARBA" id="ARBA00005641"/>
    </source>
</evidence>
<dbReference type="OrthoDB" id="1887033at2759"/>
<dbReference type="InterPro" id="IPR050386">
    <property type="entry name" value="Glycosyl_hydrolase_5"/>
</dbReference>
<keyword evidence="3 4" id="KW-0326">Glycosidase</keyword>
<protein>
    <submittedName>
        <fullName evidence="8">Glycoside hydrolase</fullName>
    </submittedName>
</protein>
<dbReference type="GO" id="GO:0005576">
    <property type="term" value="C:extracellular region"/>
    <property type="evidence" value="ECO:0007669"/>
    <property type="project" value="TreeGrafter"/>
</dbReference>
<dbReference type="Proteomes" id="UP000313359">
    <property type="component" value="Unassembled WGS sequence"/>
</dbReference>
<dbReference type="PANTHER" id="PTHR31297">
    <property type="entry name" value="GLUCAN ENDO-1,6-BETA-GLUCOSIDASE B"/>
    <property type="match status" value="1"/>
</dbReference>
<evidence type="ECO:0000313" key="8">
    <source>
        <dbReference type="EMBL" id="RPD58961.1"/>
    </source>
</evidence>
<name>A0A5C2S5M1_9APHY</name>
<feature type="signal peptide" evidence="6">
    <location>
        <begin position="1"/>
        <end position="22"/>
    </location>
</feature>
<dbReference type="AlphaFoldDB" id="A0A5C2S5M1"/>
<dbReference type="GO" id="GO:0008422">
    <property type="term" value="F:beta-glucosidase activity"/>
    <property type="evidence" value="ECO:0007669"/>
    <property type="project" value="TreeGrafter"/>
</dbReference>
<dbReference type="SUPFAM" id="SSF51445">
    <property type="entry name" value="(Trans)glycosidases"/>
    <property type="match status" value="1"/>
</dbReference>
<feature type="domain" description="Glycoside hydrolase family 5" evidence="7">
    <location>
        <begin position="81"/>
        <end position="421"/>
    </location>
</feature>
<keyword evidence="9" id="KW-1185">Reference proteome</keyword>
<dbReference type="PANTHER" id="PTHR31297:SF42">
    <property type="entry name" value="GLYCOSIDE HYDROLASE FAMILY 5 DOMAIN-CONTAINING PROTEIN"/>
    <property type="match status" value="1"/>
</dbReference>
<keyword evidence="2 4" id="KW-0378">Hydrolase</keyword>